<dbReference type="AlphaFoldDB" id="A0A820HS10"/>
<keyword evidence="2" id="KW-0472">Membrane</keyword>
<name>A0A820HS10_9BILA</name>
<comment type="caution">
    <text evidence="3">The sequence shown here is derived from an EMBL/GenBank/DDBJ whole genome shotgun (WGS) entry which is preliminary data.</text>
</comment>
<keyword evidence="1" id="KW-0175">Coiled coil</keyword>
<evidence type="ECO:0000256" key="1">
    <source>
        <dbReference type="SAM" id="Coils"/>
    </source>
</evidence>
<feature type="coiled-coil region" evidence="1">
    <location>
        <begin position="122"/>
        <end position="149"/>
    </location>
</feature>
<keyword evidence="2" id="KW-0812">Transmembrane</keyword>
<evidence type="ECO:0000313" key="4">
    <source>
        <dbReference type="Proteomes" id="UP000663881"/>
    </source>
</evidence>
<reference evidence="3" key="1">
    <citation type="submission" date="2021-02" db="EMBL/GenBank/DDBJ databases">
        <authorList>
            <person name="Nowell W R."/>
        </authorList>
    </citation>
    <scope>NUCLEOTIDE SEQUENCE</scope>
</reference>
<dbReference type="EMBL" id="CAJOAY010016394">
    <property type="protein sequence ID" value="CAF4300453.1"/>
    <property type="molecule type" value="Genomic_DNA"/>
</dbReference>
<evidence type="ECO:0000313" key="3">
    <source>
        <dbReference type="EMBL" id="CAF4300453.1"/>
    </source>
</evidence>
<feature type="transmembrane region" description="Helical" evidence="2">
    <location>
        <begin position="37"/>
        <end position="57"/>
    </location>
</feature>
<gene>
    <name evidence="3" type="ORF">OKA104_LOCUS46175</name>
</gene>
<keyword evidence="2" id="KW-1133">Transmembrane helix</keyword>
<sequence length="152" mass="17859">TPPLYFIDPSLVHLTIPNPPSASTLKQSRALDIFKNFVGIFIILILIAILIALVIVARQSNQYDLRDSNEKIAKLQRESTENLTRLVQEQRIYTENKRLEHQQNLTTKYRFEDQLIVSQKHEQDLKLAMQQLNQQINVEERRLQILLQEQQL</sequence>
<organism evidence="3 4">
    <name type="scientific">Adineta steineri</name>
    <dbReference type="NCBI Taxonomy" id="433720"/>
    <lineage>
        <taxon>Eukaryota</taxon>
        <taxon>Metazoa</taxon>
        <taxon>Spiralia</taxon>
        <taxon>Gnathifera</taxon>
        <taxon>Rotifera</taxon>
        <taxon>Eurotatoria</taxon>
        <taxon>Bdelloidea</taxon>
        <taxon>Adinetida</taxon>
        <taxon>Adinetidae</taxon>
        <taxon>Adineta</taxon>
    </lineage>
</organism>
<accession>A0A820HS10</accession>
<feature type="non-terminal residue" evidence="3">
    <location>
        <position position="1"/>
    </location>
</feature>
<dbReference type="Proteomes" id="UP000663881">
    <property type="component" value="Unassembled WGS sequence"/>
</dbReference>
<protein>
    <submittedName>
        <fullName evidence="3">Uncharacterized protein</fullName>
    </submittedName>
</protein>
<evidence type="ECO:0000256" key="2">
    <source>
        <dbReference type="SAM" id="Phobius"/>
    </source>
</evidence>
<feature type="non-terminal residue" evidence="3">
    <location>
        <position position="152"/>
    </location>
</feature>
<proteinExistence type="predicted"/>